<dbReference type="OrthoDB" id="418495at2759"/>
<gene>
    <name evidence="4" type="ORF">Poli38472_009022</name>
</gene>
<dbReference type="Pfam" id="PF08588">
    <property type="entry name" value="Duc1"/>
    <property type="match status" value="1"/>
</dbReference>
<evidence type="ECO:0000313" key="4">
    <source>
        <dbReference type="EMBL" id="TMW64855.1"/>
    </source>
</evidence>
<evidence type="ECO:0000259" key="2">
    <source>
        <dbReference type="Pfam" id="PF04784"/>
    </source>
</evidence>
<evidence type="ECO:0000259" key="3">
    <source>
        <dbReference type="Pfam" id="PF08588"/>
    </source>
</evidence>
<dbReference type="InterPro" id="IPR006869">
    <property type="entry name" value="DUF547"/>
</dbReference>
<feature type="region of interest" description="Disordered" evidence="1">
    <location>
        <begin position="109"/>
        <end position="133"/>
    </location>
</feature>
<dbReference type="PANTHER" id="PTHR46361:SF3">
    <property type="entry name" value="ELECTRON CARRIER_ PROTEIN DISULFIDE OXIDOREDUCTASE"/>
    <property type="match status" value="1"/>
</dbReference>
<dbReference type="EMBL" id="SPLM01000038">
    <property type="protein sequence ID" value="TMW64855.1"/>
    <property type="molecule type" value="Genomic_DNA"/>
</dbReference>
<organism evidence="4 5">
    <name type="scientific">Pythium oligandrum</name>
    <name type="common">Mycoparasitic fungus</name>
    <dbReference type="NCBI Taxonomy" id="41045"/>
    <lineage>
        <taxon>Eukaryota</taxon>
        <taxon>Sar</taxon>
        <taxon>Stramenopiles</taxon>
        <taxon>Oomycota</taxon>
        <taxon>Peronosporomycetes</taxon>
        <taxon>Pythiales</taxon>
        <taxon>Pythiaceae</taxon>
        <taxon>Pythium</taxon>
    </lineage>
</organism>
<feature type="region of interest" description="Disordered" evidence="1">
    <location>
        <begin position="303"/>
        <end position="334"/>
    </location>
</feature>
<evidence type="ECO:0008006" key="6">
    <source>
        <dbReference type="Google" id="ProtNLM"/>
    </source>
</evidence>
<protein>
    <recommendedName>
        <fullName evidence="6">DUF547 domain-containing protein</fullName>
    </recommendedName>
</protein>
<feature type="domain" description="DUF547" evidence="2">
    <location>
        <begin position="861"/>
        <end position="1001"/>
    </location>
</feature>
<comment type="caution">
    <text evidence="4">The sequence shown here is derived from an EMBL/GenBank/DDBJ whole genome shotgun (WGS) entry which is preliminary data.</text>
</comment>
<dbReference type="AlphaFoldDB" id="A0A8K1CKC8"/>
<evidence type="ECO:0000256" key="1">
    <source>
        <dbReference type="SAM" id="MobiDB-lite"/>
    </source>
</evidence>
<evidence type="ECO:0000313" key="5">
    <source>
        <dbReference type="Proteomes" id="UP000794436"/>
    </source>
</evidence>
<feature type="region of interest" description="Disordered" evidence="1">
    <location>
        <begin position="153"/>
        <end position="178"/>
    </location>
</feature>
<reference evidence="4" key="1">
    <citation type="submission" date="2019-03" db="EMBL/GenBank/DDBJ databases">
        <title>Long read genome sequence of the mycoparasitic Pythium oligandrum ATCC 38472 isolated from sugarbeet rhizosphere.</title>
        <authorList>
            <person name="Gaulin E."/>
        </authorList>
    </citation>
    <scope>NUCLEOTIDE SEQUENCE</scope>
    <source>
        <strain evidence="4">ATCC 38472_TT</strain>
    </source>
</reference>
<dbReference type="InterPro" id="IPR013897">
    <property type="entry name" value="Duc1"/>
</dbReference>
<dbReference type="Pfam" id="PF04784">
    <property type="entry name" value="DUF547"/>
    <property type="match status" value="1"/>
</dbReference>
<dbReference type="PANTHER" id="PTHR46361">
    <property type="entry name" value="ELECTRON CARRIER/ PROTEIN DISULFIDE OXIDOREDUCTASE"/>
    <property type="match status" value="1"/>
</dbReference>
<sequence length="1107" mass="124701">MELLVDMALLASTSALVHYAFGMQGMSLALLIMTAVEHGRTLFAAFTQHCGKIGSFVIALCGTSVSPITRRPPLSRQDTWRVDGVHKASDHEEGGMEEDFINGLFDERDEEEEEDRDTFQENMAPVLDEDPAPSAVREELSRLIVRDVGSSAFTAPSSSETTASSSSGRSQPRMQMNSRSPIPFENELFVGHVYFLVRTSPEDPHWSDLFVGKRRMFWIQVQGRFKCPPRGVVYLGGELPSRISLGIFTKSLALVIMGIIQKLVGKVYVCFGDNPSARRSDVVDEALPCVSFPLYQSVDQFMETPEGETPPPLGKSDFGESDEARRRRRQTPLGTERFEVGPTYSFHFHTMYVDLTHWKTANLPGMTDMNLTTFFDSLPLRLMAYDIPATPQDTHRQRDKQYLFCFNIEFDPNASTRSGLWRSDSEYSLESSVSSNGTGGTYDSSPGVTVTQDELAVAVPSGSAVRDVVTKVDWTNARALSQVSLQYLYWMEEVDNVTTAVRRVQYIFRLQSQDTADQLVVVSAYKLRLLLGGTYRKLAHLYPLQHLRFHARSRIGSYSVIDDEALHVTAEIQRLLARSRRVYKELCAADGEETDGVSSSGDSVDPRELSFDSELYQCLTARQYLEVAPEEENSSEATAITPSRVGVNLSKRDREDQQVAFEGVVYRFYASTVLRQEVLVATATELHFYRSFSSRPEKIVPNDRVIGVQAMFMPYTAAPKSTNPDTQSNTFGFAFRINTFAEEIVVCVATEHTRNTWIRVILQHCCPHSNFDRVLTAPLAVCYTPTKALQPADRVVLNSRQLFPRRDPPAQQTPLLIVASTLRLALSIHQHGEHAEVMTILEFLNQASALRSIDLEALHERSHEEQLAFYLNLYHALLAHAMIAHGYPRSKAQWAYFQTHLCYAVGYENSSPTQPLTMSLAEIEHVILRARLPRADLPHLDVTRCLNTLPAARLRRWAIAHPDFRVSFALLMNQVVSDVVPVFDNPERIHEVLNAVLQAYLALHIRVDLDRKTIYLPRICEWYREDFGGQGSPLYCVRKLLGFMPEATQDDVQAVLSSPVLIHIKYRSFPYMPKTGLRFSSSFSAMTATHAVEEDAEESQDEQSAEE</sequence>
<proteinExistence type="predicted"/>
<accession>A0A8K1CKC8</accession>
<feature type="domain" description="Domain of unknown function at the cortex 1" evidence="3">
    <location>
        <begin position="162"/>
        <end position="407"/>
    </location>
</feature>
<dbReference type="Proteomes" id="UP000794436">
    <property type="component" value="Unassembled WGS sequence"/>
</dbReference>
<keyword evidence="5" id="KW-1185">Reference proteome</keyword>
<name>A0A8K1CKC8_PYTOL</name>
<feature type="compositionally biased region" description="Low complexity" evidence="1">
    <location>
        <begin position="153"/>
        <end position="170"/>
    </location>
</feature>